<evidence type="ECO:0000313" key="4">
    <source>
        <dbReference type="EMBL" id="SKA23409.1"/>
    </source>
</evidence>
<feature type="compositionally biased region" description="Basic and acidic residues" evidence="1">
    <location>
        <begin position="1"/>
        <end position="16"/>
    </location>
</feature>
<evidence type="ECO:0000259" key="3">
    <source>
        <dbReference type="Pfam" id="PF03703"/>
    </source>
</evidence>
<organism evidence="4 5">
    <name type="scientific">Marinactinospora thermotolerans DSM 45154</name>
    <dbReference type="NCBI Taxonomy" id="1122192"/>
    <lineage>
        <taxon>Bacteria</taxon>
        <taxon>Bacillati</taxon>
        <taxon>Actinomycetota</taxon>
        <taxon>Actinomycetes</taxon>
        <taxon>Streptosporangiales</taxon>
        <taxon>Nocardiopsidaceae</taxon>
        <taxon>Marinactinospora</taxon>
    </lineage>
</organism>
<dbReference type="RefSeq" id="WP_078762489.1">
    <property type="nucleotide sequence ID" value="NZ_FUWS01000008.1"/>
</dbReference>
<feature type="compositionally biased region" description="Gly residues" evidence="1">
    <location>
        <begin position="575"/>
        <end position="584"/>
    </location>
</feature>
<feature type="domain" description="YdbS-like PH" evidence="3">
    <location>
        <begin position="480"/>
        <end position="539"/>
    </location>
</feature>
<dbReference type="STRING" id="1122192.SAMN02745673_03215"/>
<gene>
    <name evidence="4" type="ORF">SAMN02745673_03215</name>
</gene>
<feature type="domain" description="YdbS-like PH" evidence="3">
    <location>
        <begin position="334"/>
        <end position="409"/>
    </location>
</feature>
<feature type="compositionally biased region" description="Low complexity" evidence="1">
    <location>
        <begin position="210"/>
        <end position="223"/>
    </location>
</feature>
<sequence>MSGEEERHAAEGRPEPEAGEGGNTSQEASRSAFAAGSQGPGEERSPVAGSPDPLPQAEPEYRLSPLTVITAPIRYLKSFIVPIAVALVAGNFNPWVLGSSAAVLLGMLVTGFVTWRTFRYRVGAQRLEIRKGLLNRSRRTIPLERIRGVDVTSTLLHRLLGLAVVKVEAAAGGGSEEEGRLDAVPREEAERLRDVLLHRRAVLRGEETPGEAGAPADHAASGATVPEDGNTPETDGSHDVVYFSMPPGWYLYAVLSLGYLLTPFAALAALIGFVGQIGGDLGVDVADEAADLIPLLMRDGAALLTLIAIAGVVTLILLMPVFAVVTYTVGNWGFTLRRRDQSLVTERGLFTRQSVTLEHRRIRGHELIDNPLERLRRAVRLRAIVTGLGDVSTRAALLPIGPRERVHEVVEAALTPYRGTLTPHPPAARSRRLFRAIVPFLALGAAAALADLPWVAAACVLVALLGVPLGLDRYRSLGHGYDGRQVSVRSGSLRREQSVVRRDAIIGWKWSSSPFQRRAGLATLRATVGAGRGGYDAIDVGFAASVAFAQEVTPEMVRPFLAEGDADGGEPPLTGGDGGPRPIG</sequence>
<proteinExistence type="predicted"/>
<reference evidence="4 5" key="1">
    <citation type="submission" date="2017-02" db="EMBL/GenBank/DDBJ databases">
        <authorList>
            <person name="Peterson S.W."/>
        </authorList>
    </citation>
    <scope>NUCLEOTIDE SEQUENCE [LARGE SCALE GENOMIC DNA]</scope>
    <source>
        <strain evidence="4 5">DSM 45154</strain>
    </source>
</reference>
<keyword evidence="2" id="KW-0472">Membrane</keyword>
<dbReference type="AlphaFoldDB" id="A0A1T4S548"/>
<feature type="domain" description="YdbS-like PH" evidence="3">
    <location>
        <begin position="115"/>
        <end position="194"/>
    </location>
</feature>
<feature type="region of interest" description="Disordered" evidence="1">
    <location>
        <begin position="561"/>
        <end position="584"/>
    </location>
</feature>
<feature type="region of interest" description="Disordered" evidence="1">
    <location>
        <begin position="1"/>
        <end position="59"/>
    </location>
</feature>
<dbReference type="Pfam" id="PF03703">
    <property type="entry name" value="bPH_2"/>
    <property type="match status" value="3"/>
</dbReference>
<accession>A0A1T4S548</accession>
<dbReference type="InterPro" id="IPR005182">
    <property type="entry name" value="YdbS-like_PH"/>
</dbReference>
<feature type="transmembrane region" description="Helical" evidence="2">
    <location>
        <begin position="301"/>
        <end position="329"/>
    </location>
</feature>
<keyword evidence="5" id="KW-1185">Reference proteome</keyword>
<feature type="transmembrane region" description="Helical" evidence="2">
    <location>
        <begin position="249"/>
        <end position="274"/>
    </location>
</feature>
<evidence type="ECO:0000256" key="1">
    <source>
        <dbReference type="SAM" id="MobiDB-lite"/>
    </source>
</evidence>
<keyword evidence="2" id="KW-1133">Transmembrane helix</keyword>
<feature type="transmembrane region" description="Helical" evidence="2">
    <location>
        <begin position="433"/>
        <end position="449"/>
    </location>
</feature>
<dbReference type="Proteomes" id="UP000190637">
    <property type="component" value="Unassembled WGS sequence"/>
</dbReference>
<feature type="region of interest" description="Disordered" evidence="1">
    <location>
        <begin position="207"/>
        <end position="235"/>
    </location>
</feature>
<evidence type="ECO:0000256" key="2">
    <source>
        <dbReference type="SAM" id="Phobius"/>
    </source>
</evidence>
<dbReference type="PANTHER" id="PTHR34473">
    <property type="entry name" value="UPF0699 TRANSMEMBRANE PROTEIN YDBS"/>
    <property type="match status" value="1"/>
</dbReference>
<dbReference type="PANTHER" id="PTHR34473:SF2">
    <property type="entry name" value="UPF0699 TRANSMEMBRANE PROTEIN YDBT"/>
    <property type="match status" value="1"/>
</dbReference>
<dbReference type="EMBL" id="FUWS01000008">
    <property type="protein sequence ID" value="SKA23409.1"/>
    <property type="molecule type" value="Genomic_DNA"/>
</dbReference>
<feature type="transmembrane region" description="Helical" evidence="2">
    <location>
        <begin position="95"/>
        <end position="115"/>
    </location>
</feature>
<protein>
    <submittedName>
        <fullName evidence="4">Putative membrane protein</fullName>
    </submittedName>
</protein>
<feature type="transmembrane region" description="Helical" evidence="2">
    <location>
        <begin position="72"/>
        <end position="89"/>
    </location>
</feature>
<feature type="transmembrane region" description="Helical" evidence="2">
    <location>
        <begin position="455"/>
        <end position="471"/>
    </location>
</feature>
<evidence type="ECO:0000313" key="5">
    <source>
        <dbReference type="Proteomes" id="UP000190637"/>
    </source>
</evidence>
<keyword evidence="2" id="KW-0812">Transmembrane</keyword>
<name>A0A1T4S548_9ACTN</name>